<evidence type="ECO:0000313" key="1">
    <source>
        <dbReference type="EMBL" id="QAY64987.1"/>
    </source>
</evidence>
<keyword evidence="1" id="KW-0614">Plasmid</keyword>
<dbReference type="EMBL" id="CP035496">
    <property type="protein sequence ID" value="QAY64987.1"/>
    <property type="molecule type" value="Genomic_DNA"/>
</dbReference>
<accession>A0A4P6EWN1</accession>
<protein>
    <submittedName>
        <fullName evidence="1">Uncharacterized protein</fullName>
    </submittedName>
</protein>
<dbReference type="RefSeq" id="WP_129206123.1">
    <property type="nucleotide sequence ID" value="NZ_CP035496.1"/>
</dbReference>
<keyword evidence="2" id="KW-1185">Reference proteome</keyword>
<organism evidence="1 2">
    <name type="scientific">Xylanimonas allomyrinae</name>
    <dbReference type="NCBI Taxonomy" id="2509459"/>
    <lineage>
        <taxon>Bacteria</taxon>
        <taxon>Bacillati</taxon>
        <taxon>Actinomycetota</taxon>
        <taxon>Actinomycetes</taxon>
        <taxon>Micrococcales</taxon>
        <taxon>Promicromonosporaceae</taxon>
        <taxon>Xylanimonas</taxon>
    </lineage>
</organism>
<reference evidence="1 2" key="1">
    <citation type="submission" date="2019-01" db="EMBL/GenBank/DDBJ databases">
        <title>Genome sequencing of strain 2JSPR-7.</title>
        <authorList>
            <person name="Heo J."/>
            <person name="Kim S.-J."/>
            <person name="Kim J.-S."/>
            <person name="Hong S.-B."/>
            <person name="Kwon S.-W."/>
        </authorList>
    </citation>
    <scope>NUCLEOTIDE SEQUENCE [LARGE SCALE GENOMIC DNA]</scope>
    <source>
        <strain evidence="1 2">2JSPR-7</strain>
        <plasmid evidence="1 2">unnamed1</plasmid>
    </source>
</reference>
<dbReference type="GeneID" id="39493973"/>
<proteinExistence type="predicted"/>
<name>A0A4P6EWN1_9MICO</name>
<evidence type="ECO:0000313" key="2">
    <source>
        <dbReference type="Proteomes" id="UP000291758"/>
    </source>
</evidence>
<geneLocation type="plasmid" evidence="1">
    <name>unnamed1</name>
</geneLocation>
<gene>
    <name evidence="1" type="ORF">ET495_17350</name>
</gene>
<dbReference type="KEGG" id="xyl:ET495_17350"/>
<sequence>MTALTGDLSLTLPDGTTLTGSTDLGLARQWAEHEHGAAAWAALTWTARNVETAAALAAVRAAAGEG</sequence>
<dbReference type="Proteomes" id="UP000291758">
    <property type="component" value="Plasmid unnamed1"/>
</dbReference>
<dbReference type="AlphaFoldDB" id="A0A4P6EWN1"/>